<proteinExistence type="predicted"/>
<name>A0ABT3A3Y0_9ALTE</name>
<protein>
    <submittedName>
        <fullName evidence="1">Uncharacterized protein</fullName>
    </submittedName>
</protein>
<keyword evidence="2" id="KW-1185">Reference proteome</keyword>
<dbReference type="EMBL" id="JAOWKX010000001">
    <property type="protein sequence ID" value="MCV2883325.1"/>
    <property type="molecule type" value="Genomic_DNA"/>
</dbReference>
<evidence type="ECO:0000313" key="1">
    <source>
        <dbReference type="EMBL" id="MCV2883325.1"/>
    </source>
</evidence>
<comment type="caution">
    <text evidence="1">The sequence shown here is derived from an EMBL/GenBank/DDBJ whole genome shotgun (WGS) entry which is preliminary data.</text>
</comment>
<dbReference type="Proteomes" id="UP001652504">
    <property type="component" value="Unassembled WGS sequence"/>
</dbReference>
<sequence length="161" mass="18271">MSEIDLNVKINGREAELLISAMSEMVYKDVYFTIDKLKKQVEQSDAIDFFTVKLTKEQSEKALSAIIKRPFVDVFELVGKINEQLQTEKSNMMIDEERPVEFIESDDDVVEAQPHYEASQEVPQGAGFSENQMLTTIGKTLPDDLLRRLSEGSDSDNRAFA</sequence>
<gene>
    <name evidence="1" type="ORF">OE749_01270</name>
</gene>
<organism evidence="1 2">
    <name type="scientific">Fluctibacter corallii</name>
    <dbReference type="NCBI Taxonomy" id="2984329"/>
    <lineage>
        <taxon>Bacteria</taxon>
        <taxon>Pseudomonadati</taxon>
        <taxon>Pseudomonadota</taxon>
        <taxon>Gammaproteobacteria</taxon>
        <taxon>Alteromonadales</taxon>
        <taxon>Alteromonadaceae</taxon>
        <taxon>Fluctibacter</taxon>
    </lineage>
</organism>
<accession>A0ABT3A3Y0</accession>
<dbReference type="RefSeq" id="WP_263710525.1">
    <property type="nucleotide sequence ID" value="NZ_JAOWKX010000001.1"/>
</dbReference>
<reference evidence="1 2" key="1">
    <citation type="submission" date="2022-10" db="EMBL/GenBank/DDBJ databases">
        <title>Aestuariibacter sp. AA17 isolated from Montipora capitata coral fragment.</title>
        <authorList>
            <person name="Emsley S.A."/>
            <person name="Pfannmuller K.M."/>
            <person name="Loughran R.M."/>
            <person name="Shlafstein M."/>
            <person name="Papke E."/>
            <person name="Saw J.H."/>
            <person name="Ushijima B."/>
            <person name="Videau P."/>
        </authorList>
    </citation>
    <scope>NUCLEOTIDE SEQUENCE [LARGE SCALE GENOMIC DNA]</scope>
    <source>
        <strain evidence="1 2">AA17</strain>
    </source>
</reference>
<evidence type="ECO:0000313" key="2">
    <source>
        <dbReference type="Proteomes" id="UP001652504"/>
    </source>
</evidence>